<dbReference type="InterPro" id="IPR035968">
    <property type="entry name" value="ATP_synth_F1_ATPase_gsu"/>
</dbReference>
<evidence type="ECO:0000256" key="8">
    <source>
        <dbReference type="ARBA" id="ARBA00023196"/>
    </source>
</evidence>
<dbReference type="GO" id="GO:0045259">
    <property type="term" value="C:proton-transporting ATP synthase complex"/>
    <property type="evidence" value="ECO:0007669"/>
    <property type="project" value="UniProtKB-KW"/>
</dbReference>
<keyword evidence="8" id="KW-0139">CF(1)</keyword>
<dbReference type="Gene3D" id="3.40.1380.10">
    <property type="match status" value="1"/>
</dbReference>
<sequence length="280" mass="33156">MSNLKELINRVNTVSSIVKMTSAMKLVSSRNLKKTQEKLLNLNFYKSNIEKIFKILLLNNNNFLLKKNKKNKNTILLIVLTSNRGLCGSFNNFLLKISNYLINNFLKKKNIYILFFGKKGKELFYKKYPIYVSNSNLIENINFNILSNIINDIYKNYKIGNFIKIIMIYNNSKNIYKKFISIKQILPVKINKHFFLKKKKDFRFEPSKKKILKFLFPEMLKLKIYNSILESKISEHSSRMMAMQKAKENGLKIKKELLYYFNKIRKENITKEILEIIGGI</sequence>
<dbReference type="EMBL" id="CP001605">
    <property type="protein sequence ID" value="ACU52766.1"/>
    <property type="molecule type" value="Genomic_DNA"/>
</dbReference>
<comment type="similarity">
    <text evidence="3">Belongs to the ATPase gamma chain family.</text>
</comment>
<evidence type="ECO:0000313" key="10">
    <source>
        <dbReference type="EMBL" id="ACU52766.1"/>
    </source>
</evidence>
<gene>
    <name evidence="10" type="primary">atpG</name>
    <name evidence="10" type="ordered locus">SMDSEM_036</name>
</gene>
<dbReference type="PRINTS" id="PR00126">
    <property type="entry name" value="ATPASEGAMMA"/>
</dbReference>
<keyword evidence="9" id="KW-0066">ATP synthesis</keyword>
<evidence type="ECO:0000256" key="2">
    <source>
        <dbReference type="ARBA" id="ARBA00004170"/>
    </source>
</evidence>
<dbReference type="Proteomes" id="UP000008074">
    <property type="component" value="Chromosome"/>
</dbReference>
<keyword evidence="7" id="KW-0472">Membrane</keyword>
<name>C7LK04_KARMS</name>
<dbReference type="NCBIfam" id="TIGR01146">
    <property type="entry name" value="ATPsyn_F1gamma"/>
    <property type="match status" value="1"/>
</dbReference>
<evidence type="ECO:0000256" key="5">
    <source>
        <dbReference type="ARBA" id="ARBA00022781"/>
    </source>
</evidence>
<evidence type="ECO:0000256" key="1">
    <source>
        <dbReference type="ARBA" id="ARBA00003456"/>
    </source>
</evidence>
<evidence type="ECO:0000313" key="11">
    <source>
        <dbReference type="Proteomes" id="UP000008074"/>
    </source>
</evidence>
<dbReference type="GO" id="GO:0046933">
    <property type="term" value="F:proton-transporting ATP synthase activity, rotational mechanism"/>
    <property type="evidence" value="ECO:0007669"/>
    <property type="project" value="InterPro"/>
</dbReference>
<dbReference type="PANTHER" id="PTHR11693:SF22">
    <property type="entry name" value="ATP SYNTHASE SUBUNIT GAMMA, MITOCHONDRIAL"/>
    <property type="match status" value="1"/>
</dbReference>
<evidence type="ECO:0000256" key="3">
    <source>
        <dbReference type="ARBA" id="ARBA00007681"/>
    </source>
</evidence>
<dbReference type="InterPro" id="IPR000131">
    <property type="entry name" value="ATP_synth_F1_gsu"/>
</dbReference>
<dbReference type="PANTHER" id="PTHR11693">
    <property type="entry name" value="ATP SYNTHASE GAMMA CHAIN"/>
    <property type="match status" value="1"/>
</dbReference>
<dbReference type="SUPFAM" id="SSF52943">
    <property type="entry name" value="ATP synthase (F1-ATPase), gamma subunit"/>
    <property type="match status" value="1"/>
</dbReference>
<evidence type="ECO:0000256" key="9">
    <source>
        <dbReference type="ARBA" id="ARBA00023310"/>
    </source>
</evidence>
<dbReference type="AlphaFoldDB" id="C7LK04"/>
<comment type="function">
    <text evidence="1">Produces ATP from ADP in the presence of a proton gradient across the membrane. The gamma chain is believed to be important in regulating ATPase activity and the flow of protons through the CF(0) complex.</text>
</comment>
<accession>C7LK04</accession>
<comment type="subcellular location">
    <subcellularLocation>
        <location evidence="2">Membrane</location>
        <topology evidence="2">Peripheral membrane protein</topology>
    </subcellularLocation>
</comment>
<proteinExistence type="inferred from homology"/>
<dbReference type="KEGG" id="sms:SMDSEM_036"/>
<dbReference type="STRING" id="595499.SMDSEM_036"/>
<dbReference type="HOGENOM" id="CLU_050669_0_1_10"/>
<evidence type="ECO:0000256" key="6">
    <source>
        <dbReference type="ARBA" id="ARBA00023065"/>
    </source>
</evidence>
<keyword evidence="6" id="KW-0406">Ion transport</keyword>
<keyword evidence="4" id="KW-0813">Transport</keyword>
<evidence type="ECO:0000256" key="4">
    <source>
        <dbReference type="ARBA" id="ARBA00022448"/>
    </source>
</evidence>
<dbReference type="CDD" id="cd12151">
    <property type="entry name" value="F1-ATPase_gamma"/>
    <property type="match status" value="1"/>
</dbReference>
<protein>
    <submittedName>
        <fullName evidence="10">ATP synthase F1, gamma subunit</fullName>
    </submittedName>
</protein>
<keyword evidence="5" id="KW-0375">Hydrogen ion transport</keyword>
<evidence type="ECO:0000256" key="7">
    <source>
        <dbReference type="ARBA" id="ARBA00023136"/>
    </source>
</evidence>
<dbReference type="Gene3D" id="1.10.287.80">
    <property type="entry name" value="ATP synthase, gamma subunit, helix hairpin domain"/>
    <property type="match status" value="1"/>
</dbReference>
<reference evidence="10 11" key="1">
    <citation type="journal article" date="2009" name="Proc. Natl. Acad. Sci. U.S.A.">
        <title>Convergent evolution of metabolic roles in bacterial co-symbionts of insects.</title>
        <authorList>
            <person name="McCutcheon J.P."/>
            <person name="McDonald B.R."/>
            <person name="Moran N.A."/>
        </authorList>
    </citation>
    <scope>NUCLEOTIDE SEQUENCE [LARGE SCALE GENOMIC DNA]</scope>
    <source>
        <strain evidence="10 11">SMDSEM</strain>
    </source>
</reference>
<dbReference type="Pfam" id="PF00231">
    <property type="entry name" value="ATP-synt"/>
    <property type="match status" value="1"/>
</dbReference>
<organism evidence="10 11">
    <name type="scientific">Karelsulcia muelleri (strain SMDSEM)</name>
    <name type="common">Sulcia muelleri</name>
    <dbReference type="NCBI Taxonomy" id="595499"/>
    <lineage>
        <taxon>Bacteria</taxon>
        <taxon>Pseudomonadati</taxon>
        <taxon>Bacteroidota</taxon>
        <taxon>Flavobacteriia</taxon>
        <taxon>Flavobacteriales</taxon>
        <taxon>Candidatus Karelsulcia</taxon>
    </lineage>
</organism>